<organism evidence="1">
    <name type="scientific">Pseudomonas aeruginosa</name>
    <dbReference type="NCBI Taxonomy" id="287"/>
    <lineage>
        <taxon>Bacteria</taxon>
        <taxon>Pseudomonadati</taxon>
        <taxon>Pseudomonadota</taxon>
        <taxon>Gammaproteobacteria</taxon>
        <taxon>Pseudomonadales</taxon>
        <taxon>Pseudomonadaceae</taxon>
        <taxon>Pseudomonas</taxon>
    </lineage>
</organism>
<evidence type="ECO:0000313" key="1">
    <source>
        <dbReference type="EMBL" id="QNI15613.1"/>
    </source>
</evidence>
<dbReference type="AlphaFoldDB" id="A0A7G8A9E2"/>
<keyword evidence="1" id="KW-0614">Plasmid</keyword>
<geneLocation type="plasmid" evidence="1">
    <name>p519119-DIM</name>
</geneLocation>
<dbReference type="EMBL" id="MN208061">
    <property type="protein sequence ID" value="QNI15613.1"/>
    <property type="molecule type" value="Genomic_DNA"/>
</dbReference>
<accession>A0A7G8A9E2</accession>
<proteinExistence type="predicted"/>
<sequence>MLHLASTKIFQALQMNSANQATTAGEDHLDLFRSAVPI</sequence>
<protein>
    <submittedName>
        <fullName evidence="1">Uncharacterized protein</fullName>
    </submittedName>
</protein>
<reference evidence="1" key="1">
    <citation type="journal article" date="2020" name="J. Antimicrob. Chemother.">
        <title>Plasmids of novel incompatibility group IncpRBL16 from Pseudomonas species.</title>
        <authorList>
            <person name="Jiang X."/>
            <person name="Yin Z."/>
            <person name="Yuan M."/>
            <person name="Cheng Q."/>
            <person name="Hu L."/>
            <person name="Xu Y."/>
            <person name="Yang W."/>
            <person name="Yang H."/>
            <person name="Zhao Y."/>
            <person name="Zhao X."/>
            <person name="Gao B."/>
            <person name="Dai E."/>
            <person name="Song Y."/>
            <person name="Zhou D."/>
        </authorList>
    </citation>
    <scope>NUCLEOTIDE SEQUENCE</scope>
    <source>
        <strain evidence="1">1705-19119</strain>
        <plasmid evidence="1">p519119-DIM</plasmid>
    </source>
</reference>
<name>A0A7G8A9E2_PSEAI</name>